<dbReference type="Proteomes" id="UP000198981">
    <property type="component" value="Unassembled WGS sequence"/>
</dbReference>
<sequence>MLTAMLDTSVLWPSLQRDFLLSLAIEGTYRPVWSKAVLAELEFHEAAKLVTRGTDPADAAQRATRLIAIMMMGFGDAMVTEWEPLEGTFGLPDPDDEHVAAAAVTARAAVIVTANLKDFPPTALPAGLQVLPPAAFALAIVSADPAAARRAVQAIADRSGRIGQQWTTEDVLQLLATRYAMGAAVHLLRT</sequence>
<evidence type="ECO:0000256" key="3">
    <source>
        <dbReference type="ARBA" id="ARBA00022801"/>
    </source>
</evidence>
<keyword evidence="7" id="KW-1185">Reference proteome</keyword>
<dbReference type="GO" id="GO:0016787">
    <property type="term" value="F:hydrolase activity"/>
    <property type="evidence" value="ECO:0007669"/>
    <property type="project" value="UniProtKB-KW"/>
</dbReference>
<keyword evidence="2" id="KW-0479">Metal-binding</keyword>
<feature type="domain" description="PIN" evidence="5">
    <location>
        <begin position="5"/>
        <end position="116"/>
    </location>
</feature>
<dbReference type="InterPro" id="IPR002716">
    <property type="entry name" value="PIN_dom"/>
</dbReference>
<gene>
    <name evidence="6" type="ORF">SAMN03159343_4102</name>
</gene>
<dbReference type="Pfam" id="PF13470">
    <property type="entry name" value="PIN_3"/>
    <property type="match status" value="1"/>
</dbReference>
<dbReference type="AlphaFoldDB" id="A0A1G4Z445"/>
<dbReference type="GO" id="GO:0046872">
    <property type="term" value="F:metal ion binding"/>
    <property type="evidence" value="ECO:0007669"/>
    <property type="project" value="UniProtKB-KW"/>
</dbReference>
<evidence type="ECO:0000259" key="5">
    <source>
        <dbReference type="Pfam" id="PF13470"/>
    </source>
</evidence>
<dbReference type="SUPFAM" id="SSF88723">
    <property type="entry name" value="PIN domain-like"/>
    <property type="match status" value="1"/>
</dbReference>
<protein>
    <submittedName>
        <fullName evidence="6">Predicted nucleic acid-binding protein, contains PIN domain</fullName>
    </submittedName>
</protein>
<evidence type="ECO:0000256" key="4">
    <source>
        <dbReference type="ARBA" id="ARBA00022842"/>
    </source>
</evidence>
<evidence type="ECO:0000313" key="7">
    <source>
        <dbReference type="Proteomes" id="UP000198981"/>
    </source>
</evidence>
<dbReference type="RefSeq" id="WP_092807868.1">
    <property type="nucleotide sequence ID" value="NZ_FMUH01000009.1"/>
</dbReference>
<dbReference type="EMBL" id="FMUH01000009">
    <property type="protein sequence ID" value="SCX60471.1"/>
    <property type="molecule type" value="Genomic_DNA"/>
</dbReference>
<evidence type="ECO:0000256" key="1">
    <source>
        <dbReference type="ARBA" id="ARBA00022722"/>
    </source>
</evidence>
<name>A0A1G4Z445_9ACTN</name>
<keyword evidence="4" id="KW-0460">Magnesium</keyword>
<reference evidence="7" key="1">
    <citation type="submission" date="2016-10" db="EMBL/GenBank/DDBJ databases">
        <authorList>
            <person name="Varghese N."/>
            <person name="Submissions S."/>
        </authorList>
    </citation>
    <scope>NUCLEOTIDE SEQUENCE [LARGE SCALE GENOMIC DNA]</scope>
    <source>
        <strain evidence="7">DSM 45722</strain>
    </source>
</reference>
<keyword evidence="3" id="KW-0378">Hydrolase</keyword>
<dbReference type="InterPro" id="IPR029060">
    <property type="entry name" value="PIN-like_dom_sf"/>
</dbReference>
<evidence type="ECO:0000256" key="2">
    <source>
        <dbReference type="ARBA" id="ARBA00022723"/>
    </source>
</evidence>
<proteinExistence type="predicted"/>
<dbReference type="STRING" id="1960309.SAMN03159343_4102"/>
<dbReference type="OrthoDB" id="113459at2"/>
<dbReference type="GO" id="GO:0004518">
    <property type="term" value="F:nuclease activity"/>
    <property type="evidence" value="ECO:0007669"/>
    <property type="project" value="UniProtKB-KW"/>
</dbReference>
<organism evidence="6 7">
    <name type="scientific">Klenkia marina</name>
    <dbReference type="NCBI Taxonomy" id="1960309"/>
    <lineage>
        <taxon>Bacteria</taxon>
        <taxon>Bacillati</taxon>
        <taxon>Actinomycetota</taxon>
        <taxon>Actinomycetes</taxon>
        <taxon>Geodermatophilales</taxon>
        <taxon>Geodermatophilaceae</taxon>
        <taxon>Klenkia</taxon>
    </lineage>
</organism>
<keyword evidence="1" id="KW-0540">Nuclease</keyword>
<accession>A0A1G4Z445</accession>
<evidence type="ECO:0000313" key="6">
    <source>
        <dbReference type="EMBL" id="SCX60471.1"/>
    </source>
</evidence>